<dbReference type="SUPFAM" id="SSF53474">
    <property type="entry name" value="alpha/beta-Hydrolases"/>
    <property type="match status" value="1"/>
</dbReference>
<accession>A0A0H5DJ95</accession>
<evidence type="ECO:0000256" key="1">
    <source>
        <dbReference type="SAM" id="SignalP"/>
    </source>
</evidence>
<dbReference type="PROSITE" id="PS51257">
    <property type="entry name" value="PROKAR_LIPOPROTEIN"/>
    <property type="match status" value="1"/>
</dbReference>
<organism evidence="2 3">
    <name type="scientific">Phaeobacter italicus</name>
    <dbReference type="NCBI Taxonomy" id="481446"/>
    <lineage>
        <taxon>Bacteria</taxon>
        <taxon>Pseudomonadati</taxon>
        <taxon>Pseudomonadota</taxon>
        <taxon>Alphaproteobacteria</taxon>
        <taxon>Rhodobacterales</taxon>
        <taxon>Roseobacteraceae</taxon>
        <taxon>Phaeobacter</taxon>
    </lineage>
</organism>
<sequence length="382" mass="41694">MMRLSPAISCCLMAVFILAGCTDRSFSPTVPEALDIGQPKTIFAATTRVRLENGNYGPERSDRLDLLELTVSIPPDHQPGQLDFGYANPDPSSEFTMAGRQILANMGDLNRRVAGELADYKPNERDITVFVHGFNSTQAETAFRAAQLSNDIGIPGATIIYSWPSQGNPLGYAYDGDSVLFARDGLEQLLRNLRPGQSNRIVLVAHSMGSQLVMETLRQIEIKTPGWSKKNLGAVVLMSPDLDVEVFRSQMNRIDPPPEPFIVMVSRKDGVLNLSQRLRGTHNRGRLGNIASLEEVSDLPIQVVDTTDYADTAESGHFVAATSPAVLSILKSARQSAAAFDRETNPLQRILPGRLVIDHGSSATSVALKKGSQWASYNSETR</sequence>
<dbReference type="AlphaFoldDB" id="A0A0H5DJ95"/>
<reference evidence="3" key="1">
    <citation type="submission" date="2015-05" db="EMBL/GenBank/DDBJ databases">
        <authorList>
            <person name="Rodrigo-Torres Lidia"/>
            <person name="Arahal R.David."/>
        </authorList>
    </citation>
    <scope>NUCLEOTIDE SEQUENCE [LARGE SCALE GENOMIC DNA]</scope>
    <source>
        <strain evidence="3">CECT 7321</strain>
    </source>
</reference>
<keyword evidence="1" id="KW-0732">Signal</keyword>
<dbReference type="PANTHER" id="PTHR36513:SF1">
    <property type="entry name" value="TRANSMEMBRANE PROTEIN"/>
    <property type="match status" value="1"/>
</dbReference>
<name>A0A0H5DJ95_9RHOB</name>
<dbReference type="EMBL" id="CVRL01000045">
    <property type="protein sequence ID" value="CRL12680.1"/>
    <property type="molecule type" value="Genomic_DNA"/>
</dbReference>
<evidence type="ECO:0000313" key="2">
    <source>
        <dbReference type="EMBL" id="CRL12680.1"/>
    </source>
</evidence>
<dbReference type="STRING" id="481446.NIT7645_02883"/>
<dbReference type="GO" id="GO:0016787">
    <property type="term" value="F:hydrolase activity"/>
    <property type="evidence" value="ECO:0007669"/>
    <property type="project" value="UniProtKB-KW"/>
</dbReference>
<keyword evidence="3" id="KW-1185">Reference proteome</keyword>
<dbReference type="InterPro" id="IPR029058">
    <property type="entry name" value="AB_hydrolase_fold"/>
</dbReference>
<dbReference type="InterPro" id="IPR014586">
    <property type="entry name" value="UCP033909"/>
</dbReference>
<dbReference type="Pfam" id="PF05990">
    <property type="entry name" value="DUF900"/>
    <property type="match status" value="1"/>
</dbReference>
<protein>
    <submittedName>
        <fullName evidence="2">Alpha/beta hydrolase family protein</fullName>
    </submittedName>
</protein>
<dbReference type="Gene3D" id="3.40.50.1820">
    <property type="entry name" value="alpha/beta hydrolase"/>
    <property type="match status" value="1"/>
</dbReference>
<dbReference type="PANTHER" id="PTHR36513">
    <property type="entry name" value="ABC TRANSMEMBRANE TYPE-1 DOMAIN-CONTAINING PROTEIN"/>
    <property type="match status" value="1"/>
</dbReference>
<dbReference type="InterPro" id="IPR010297">
    <property type="entry name" value="DUF900_hydrolase"/>
</dbReference>
<evidence type="ECO:0000313" key="3">
    <source>
        <dbReference type="Proteomes" id="UP000043764"/>
    </source>
</evidence>
<dbReference type="PIRSF" id="PIRSF033909">
    <property type="entry name" value="UCP033909"/>
    <property type="match status" value="1"/>
</dbReference>
<feature type="signal peptide" evidence="1">
    <location>
        <begin position="1"/>
        <end position="19"/>
    </location>
</feature>
<feature type="chain" id="PRO_5005218390" evidence="1">
    <location>
        <begin position="20"/>
        <end position="382"/>
    </location>
</feature>
<keyword evidence="2" id="KW-0378">Hydrolase</keyword>
<dbReference type="Proteomes" id="UP000043764">
    <property type="component" value="Unassembled WGS sequence"/>
</dbReference>
<proteinExistence type="predicted"/>
<gene>
    <name evidence="2" type="ORF">NIT7321_03560</name>
</gene>